<accession>T0ZVQ8</accession>
<name>T0ZVQ8_9ZZZZ</name>
<dbReference type="EMBL" id="AUZX01010260">
    <property type="protein sequence ID" value="EQD48593.1"/>
    <property type="molecule type" value="Genomic_DNA"/>
</dbReference>
<dbReference type="SUPFAM" id="SSF55785">
    <property type="entry name" value="PYP-like sensor domain (PAS domain)"/>
    <property type="match status" value="1"/>
</dbReference>
<evidence type="ECO:0000313" key="2">
    <source>
        <dbReference type="EMBL" id="EQD48593.1"/>
    </source>
</evidence>
<reference evidence="2" key="2">
    <citation type="journal article" date="2014" name="ISME J.">
        <title>Microbial stratification in low pH oxic and suboxic macroscopic growths along an acid mine drainage.</title>
        <authorList>
            <person name="Mendez-Garcia C."/>
            <person name="Mesa V."/>
            <person name="Sprenger R.R."/>
            <person name="Richter M."/>
            <person name="Diez M.S."/>
            <person name="Solano J."/>
            <person name="Bargiela R."/>
            <person name="Golyshina O.V."/>
            <person name="Manteca A."/>
            <person name="Ramos J.L."/>
            <person name="Gallego J.R."/>
            <person name="Llorente I."/>
            <person name="Martins Dos Santos V.A."/>
            <person name="Jensen O.N."/>
            <person name="Pelaez A.I."/>
            <person name="Sanchez J."/>
            <person name="Ferrer M."/>
        </authorList>
    </citation>
    <scope>NUCLEOTIDE SEQUENCE</scope>
</reference>
<dbReference type="Gene3D" id="3.30.450.20">
    <property type="entry name" value="PAS domain"/>
    <property type="match status" value="1"/>
</dbReference>
<dbReference type="NCBIfam" id="TIGR00229">
    <property type="entry name" value="sensory_box"/>
    <property type="match status" value="1"/>
</dbReference>
<reference evidence="2" key="1">
    <citation type="submission" date="2013-08" db="EMBL/GenBank/DDBJ databases">
        <authorList>
            <person name="Mendez C."/>
            <person name="Richter M."/>
            <person name="Ferrer M."/>
            <person name="Sanchez J."/>
        </authorList>
    </citation>
    <scope>NUCLEOTIDE SEQUENCE</scope>
</reference>
<dbReference type="CDD" id="cd00130">
    <property type="entry name" value="PAS"/>
    <property type="match status" value="1"/>
</dbReference>
<proteinExistence type="predicted"/>
<dbReference type="InterPro" id="IPR035965">
    <property type="entry name" value="PAS-like_dom_sf"/>
</dbReference>
<protein>
    <recommendedName>
        <fullName evidence="1">PAS domain-containing protein</fullName>
    </recommendedName>
</protein>
<dbReference type="SMART" id="SM00091">
    <property type="entry name" value="PAS"/>
    <property type="match status" value="1"/>
</dbReference>
<evidence type="ECO:0000259" key="1">
    <source>
        <dbReference type="PROSITE" id="PS50112"/>
    </source>
</evidence>
<dbReference type="PROSITE" id="PS50112">
    <property type="entry name" value="PAS"/>
    <property type="match status" value="1"/>
</dbReference>
<gene>
    <name evidence="2" type="ORF">B1A_13987</name>
</gene>
<feature type="domain" description="PAS" evidence="1">
    <location>
        <begin position="26"/>
        <end position="70"/>
    </location>
</feature>
<dbReference type="AlphaFoldDB" id="T0ZVQ8"/>
<organism evidence="2">
    <name type="scientific">mine drainage metagenome</name>
    <dbReference type="NCBI Taxonomy" id="410659"/>
    <lineage>
        <taxon>unclassified sequences</taxon>
        <taxon>metagenomes</taxon>
        <taxon>ecological metagenomes</taxon>
    </lineage>
</organism>
<sequence>MVKFNKRDGWQCNNKDAVMNHGVEDPGQRIKQLLQVASDGIHILDRQGFLIEGSDYFFALLGYSRAEAIGMHVSQWDAQWTREEVMNVIDLNFQLGEGATEPLSLCTAARTDESSL</sequence>
<dbReference type="InterPro" id="IPR000014">
    <property type="entry name" value="PAS"/>
</dbReference>
<comment type="caution">
    <text evidence="2">The sequence shown here is derived from an EMBL/GenBank/DDBJ whole genome shotgun (WGS) entry which is preliminary data.</text>
</comment>